<evidence type="ECO:0000256" key="6">
    <source>
        <dbReference type="ARBA" id="ARBA00011738"/>
    </source>
</evidence>
<dbReference type="FunFam" id="3.40.640.10:FF:000021">
    <property type="entry name" value="Glutamate-1-semialdehyde 2,1-aminomutase"/>
    <property type="match status" value="1"/>
</dbReference>
<dbReference type="GO" id="GO:0042286">
    <property type="term" value="F:glutamate-1-semialdehyde 2,1-aminomutase activity"/>
    <property type="evidence" value="ECO:0007669"/>
    <property type="project" value="UniProtKB-EC"/>
</dbReference>
<protein>
    <recommendedName>
        <fullName evidence="7">glutamate-1-semialdehyde 2,1-aminomutase</fullName>
        <ecNumber evidence="7">5.4.3.8</ecNumber>
    </recommendedName>
</protein>
<keyword evidence="8 11" id="KW-0663">Pyridoxal phosphate</keyword>
<dbReference type="Proteomes" id="UP001151287">
    <property type="component" value="Unassembled WGS sequence"/>
</dbReference>
<dbReference type="SUPFAM" id="SSF53383">
    <property type="entry name" value="PLP-dependent transferases"/>
    <property type="match status" value="1"/>
</dbReference>
<dbReference type="InterPro" id="IPR015422">
    <property type="entry name" value="PyrdxlP-dep_Trfase_small"/>
</dbReference>
<keyword evidence="14" id="KW-1185">Reference proteome</keyword>
<comment type="pathway">
    <text evidence="4">Porphyrin-containing compound metabolism; chlorophyll biosynthesis.</text>
</comment>
<comment type="catalytic activity">
    <reaction evidence="1">
        <text>(S)-4-amino-5-oxopentanoate = 5-aminolevulinate</text>
        <dbReference type="Rhea" id="RHEA:14265"/>
        <dbReference type="ChEBI" id="CHEBI:57501"/>
        <dbReference type="ChEBI" id="CHEBI:356416"/>
        <dbReference type="EC" id="5.4.3.8"/>
    </reaction>
</comment>
<evidence type="ECO:0000256" key="8">
    <source>
        <dbReference type="ARBA" id="ARBA00022898"/>
    </source>
</evidence>
<evidence type="ECO:0000256" key="7">
    <source>
        <dbReference type="ARBA" id="ARBA00012143"/>
    </source>
</evidence>
<keyword evidence="9" id="KW-0413">Isomerase</keyword>
<evidence type="ECO:0000256" key="3">
    <source>
        <dbReference type="ARBA" id="ARBA00004819"/>
    </source>
</evidence>
<evidence type="ECO:0000256" key="10">
    <source>
        <dbReference type="ARBA" id="ARBA00023244"/>
    </source>
</evidence>
<dbReference type="OrthoDB" id="425114at2759"/>
<dbReference type="Gene3D" id="3.90.1150.10">
    <property type="entry name" value="Aspartate Aminotransferase, domain 1"/>
    <property type="match status" value="1"/>
</dbReference>
<dbReference type="PANTHER" id="PTHR43713">
    <property type="entry name" value="GLUTAMATE-1-SEMIALDEHYDE 2,1-AMINOMUTASE"/>
    <property type="match status" value="1"/>
</dbReference>
<evidence type="ECO:0000256" key="4">
    <source>
        <dbReference type="ARBA" id="ARBA00005173"/>
    </source>
</evidence>
<feature type="compositionally biased region" description="Low complexity" evidence="12">
    <location>
        <begin position="50"/>
        <end position="63"/>
    </location>
</feature>
<dbReference type="NCBIfam" id="NF000818">
    <property type="entry name" value="PRK00062.1"/>
    <property type="match status" value="1"/>
</dbReference>
<comment type="cofactor">
    <cofactor evidence="2">
        <name>pyridoxal 5'-phosphate</name>
        <dbReference type="ChEBI" id="CHEBI:597326"/>
    </cofactor>
</comment>
<comment type="subunit">
    <text evidence="6">Homodimer.</text>
</comment>
<dbReference type="Pfam" id="PF00202">
    <property type="entry name" value="Aminotran_3"/>
    <property type="match status" value="1"/>
</dbReference>
<dbReference type="GO" id="GO:0006779">
    <property type="term" value="P:porphyrin-containing compound biosynthetic process"/>
    <property type="evidence" value="ECO:0007669"/>
    <property type="project" value="UniProtKB-KW"/>
</dbReference>
<feature type="region of interest" description="Disordered" evidence="12">
    <location>
        <begin position="1"/>
        <end position="69"/>
    </location>
</feature>
<comment type="similarity">
    <text evidence="5">Belongs to the class-III pyridoxal-phosphate-dependent aminotransferase family. HemL subfamily.</text>
</comment>
<dbReference type="NCBIfam" id="TIGR00713">
    <property type="entry name" value="hemL"/>
    <property type="match status" value="1"/>
</dbReference>
<dbReference type="GO" id="GO:0008483">
    <property type="term" value="F:transaminase activity"/>
    <property type="evidence" value="ECO:0007669"/>
    <property type="project" value="InterPro"/>
</dbReference>
<evidence type="ECO:0000256" key="1">
    <source>
        <dbReference type="ARBA" id="ARBA00001579"/>
    </source>
</evidence>
<name>A0A9P9Z905_9POAL</name>
<proteinExistence type="inferred from homology"/>
<dbReference type="InterPro" id="IPR015421">
    <property type="entry name" value="PyrdxlP-dep_Trfase_major"/>
</dbReference>
<dbReference type="InterPro" id="IPR004639">
    <property type="entry name" value="4pyrrol_synth_GluAld_NH2Trfase"/>
</dbReference>
<dbReference type="GO" id="GO:0030170">
    <property type="term" value="F:pyridoxal phosphate binding"/>
    <property type="evidence" value="ECO:0007669"/>
    <property type="project" value="InterPro"/>
</dbReference>
<dbReference type="PROSITE" id="PS00600">
    <property type="entry name" value="AA_TRANSFER_CLASS_3"/>
    <property type="match status" value="1"/>
</dbReference>
<evidence type="ECO:0000256" key="2">
    <source>
        <dbReference type="ARBA" id="ARBA00001933"/>
    </source>
</evidence>
<evidence type="ECO:0000256" key="9">
    <source>
        <dbReference type="ARBA" id="ARBA00023235"/>
    </source>
</evidence>
<reference evidence="13" key="1">
    <citation type="journal article" date="2022" name="Cell">
        <title>Repeat-based holocentromeres influence genome architecture and karyotype evolution.</title>
        <authorList>
            <person name="Hofstatter P.G."/>
            <person name="Thangavel G."/>
            <person name="Lux T."/>
            <person name="Neumann P."/>
            <person name="Vondrak T."/>
            <person name="Novak P."/>
            <person name="Zhang M."/>
            <person name="Costa L."/>
            <person name="Castellani M."/>
            <person name="Scott A."/>
            <person name="Toegelov H."/>
            <person name="Fuchs J."/>
            <person name="Mata-Sucre Y."/>
            <person name="Dias Y."/>
            <person name="Vanzela A.L.L."/>
            <person name="Huettel B."/>
            <person name="Almeida C.C.S."/>
            <person name="Simkova H."/>
            <person name="Souza G."/>
            <person name="Pedrosa-Harand A."/>
            <person name="Macas J."/>
            <person name="Mayer K.F.X."/>
            <person name="Houben A."/>
            <person name="Marques A."/>
        </authorList>
    </citation>
    <scope>NUCLEOTIDE SEQUENCE</scope>
    <source>
        <strain evidence="13">RhyBre1mFocal</strain>
    </source>
</reference>
<comment type="pathway">
    <text evidence="3">Porphyrin-containing compound metabolism; protoporphyrin-IX biosynthesis; 5-aminolevulinate from L-glutamyl-tRNA(Glu): step 2/2.</text>
</comment>
<dbReference type="EMBL" id="JAMQYH010000029">
    <property type="protein sequence ID" value="KAJ1684554.1"/>
    <property type="molecule type" value="Genomic_DNA"/>
</dbReference>
<dbReference type="CDD" id="cd00610">
    <property type="entry name" value="OAT_like"/>
    <property type="match status" value="1"/>
</dbReference>
<gene>
    <name evidence="13" type="ORF">LUZ63_020309</name>
</gene>
<dbReference type="AlphaFoldDB" id="A0A9P9Z905"/>
<dbReference type="InterPro" id="IPR015424">
    <property type="entry name" value="PyrdxlP-dep_Trfase"/>
</dbReference>
<dbReference type="InterPro" id="IPR049704">
    <property type="entry name" value="Aminotrans_3_PPA_site"/>
</dbReference>
<keyword evidence="10" id="KW-0627">Porphyrin biosynthesis</keyword>
<feature type="compositionally biased region" description="Low complexity" evidence="12">
    <location>
        <begin position="1"/>
        <end position="10"/>
    </location>
</feature>
<dbReference type="PANTHER" id="PTHR43713:SF3">
    <property type="entry name" value="GLUTAMATE-1-SEMIALDEHYDE 2,1-AMINOMUTASE 1, CHLOROPLASTIC-RELATED"/>
    <property type="match status" value="1"/>
</dbReference>
<evidence type="ECO:0000256" key="11">
    <source>
        <dbReference type="RuleBase" id="RU003560"/>
    </source>
</evidence>
<organism evidence="13 14">
    <name type="scientific">Rhynchospora breviuscula</name>
    <dbReference type="NCBI Taxonomy" id="2022672"/>
    <lineage>
        <taxon>Eukaryota</taxon>
        <taxon>Viridiplantae</taxon>
        <taxon>Streptophyta</taxon>
        <taxon>Embryophyta</taxon>
        <taxon>Tracheophyta</taxon>
        <taxon>Spermatophyta</taxon>
        <taxon>Magnoliopsida</taxon>
        <taxon>Liliopsida</taxon>
        <taxon>Poales</taxon>
        <taxon>Cyperaceae</taxon>
        <taxon>Cyperoideae</taxon>
        <taxon>Rhynchosporeae</taxon>
        <taxon>Rhynchospora</taxon>
    </lineage>
</organism>
<evidence type="ECO:0000313" key="13">
    <source>
        <dbReference type="EMBL" id="KAJ1684554.1"/>
    </source>
</evidence>
<dbReference type="Gene3D" id="3.40.640.10">
    <property type="entry name" value="Type I PLP-dependent aspartate aminotransferase-like (Major domain)"/>
    <property type="match status" value="1"/>
</dbReference>
<accession>A0A9P9Z905</accession>
<evidence type="ECO:0000256" key="12">
    <source>
        <dbReference type="SAM" id="MobiDB-lite"/>
    </source>
</evidence>
<dbReference type="HAMAP" id="MF_00375">
    <property type="entry name" value="HemL_aminotrans_3"/>
    <property type="match status" value="1"/>
</dbReference>
<sequence length="499" mass="51173">MDRLPSLSLPRPVPGHPHRDNGADVSQVTQRSPFCPPSAFGCPSGGGHNAEVPGSAESAAAPGPVDPATSRELMDRARAVTPGGVNSPVRAFHAVGGTPRFIERASGARLTDVDGNEYVDLIGSWGPMLLGHAHPEVVAAATAAAGRGTSYGTPTRTEVELAEEIVARTPVERVRLVSSGTEATMSAVRLARGFTGRELVVKFAGCYHGHLDALLASAGSGLATFGVPGTPGVPEAATAATIVLPYNDRAAVEKVFAERGDEIACLVTEASPGNMGVVPPAPGFNGFLAETCRRHGALFLSDEVMTGFRVSRSGQWGLDGAVEGWAPDLTTFGKVMGGGFPAAAFGGRADVMAVLSPDGPVYQAGTLSGNPVATAAGLTTLRLADASVYARLDEVASTVSAAAHDALASAGVPHLVQHDSNMFSVFFTDRDEVVDFDGASGQDISAYAAFFHAMLDRGVHLPPSAFECWFVSAAHTDADVQQVLDALPAAAQAAAAASA</sequence>
<evidence type="ECO:0000256" key="5">
    <source>
        <dbReference type="ARBA" id="ARBA00008981"/>
    </source>
</evidence>
<dbReference type="InterPro" id="IPR005814">
    <property type="entry name" value="Aminotrans_3"/>
</dbReference>
<evidence type="ECO:0000313" key="14">
    <source>
        <dbReference type="Proteomes" id="UP001151287"/>
    </source>
</evidence>
<dbReference type="EC" id="5.4.3.8" evidence="7"/>
<comment type="caution">
    <text evidence="13">The sequence shown here is derived from an EMBL/GenBank/DDBJ whole genome shotgun (WGS) entry which is preliminary data.</text>
</comment>